<evidence type="ECO:0000313" key="10">
    <source>
        <dbReference type="Proteomes" id="UP001318040"/>
    </source>
</evidence>
<dbReference type="InterPro" id="IPR012919">
    <property type="entry name" value="SUN_dom"/>
</dbReference>
<reference evidence="11" key="1">
    <citation type="submission" date="2025-08" db="UniProtKB">
        <authorList>
            <consortium name="RefSeq"/>
        </authorList>
    </citation>
    <scope>IDENTIFICATION</scope>
    <source>
        <tissue evidence="11">Sperm</tissue>
    </source>
</reference>
<dbReference type="GO" id="GO:0034993">
    <property type="term" value="C:meiotic nuclear membrane microtubule tethering complex"/>
    <property type="evidence" value="ECO:0007669"/>
    <property type="project" value="TreeGrafter"/>
</dbReference>
<dbReference type="Proteomes" id="UP001318040">
    <property type="component" value="Chromosome 3"/>
</dbReference>
<keyword evidence="10" id="KW-1185">Reference proteome</keyword>
<evidence type="ECO:0000256" key="5">
    <source>
        <dbReference type="ARBA" id="ARBA00037816"/>
    </source>
</evidence>
<feature type="transmembrane region" description="Helical" evidence="8">
    <location>
        <begin position="334"/>
        <end position="355"/>
    </location>
</feature>
<dbReference type="KEGG" id="pmrn:116956908"/>
<feature type="region of interest" description="Disordered" evidence="7">
    <location>
        <begin position="125"/>
        <end position="162"/>
    </location>
</feature>
<dbReference type="CTD" id="23353"/>
<dbReference type="Gene3D" id="2.60.120.260">
    <property type="entry name" value="Galactose-binding domain-like"/>
    <property type="match status" value="1"/>
</dbReference>
<organism evidence="10 11">
    <name type="scientific">Petromyzon marinus</name>
    <name type="common">Sea lamprey</name>
    <dbReference type="NCBI Taxonomy" id="7757"/>
    <lineage>
        <taxon>Eukaryota</taxon>
        <taxon>Metazoa</taxon>
        <taxon>Chordata</taxon>
        <taxon>Craniata</taxon>
        <taxon>Vertebrata</taxon>
        <taxon>Cyclostomata</taxon>
        <taxon>Hyperoartia</taxon>
        <taxon>Petromyzontiformes</taxon>
        <taxon>Petromyzontidae</taxon>
        <taxon>Petromyzon</taxon>
    </lineage>
</organism>
<proteinExistence type="predicted"/>
<evidence type="ECO:0000256" key="7">
    <source>
        <dbReference type="SAM" id="MobiDB-lite"/>
    </source>
</evidence>
<comment type="subcellular location">
    <subcellularLocation>
        <location evidence="5">Nucleus inner membrane</location>
        <topology evidence="5">Single-pass type II membrane protein</topology>
    </subcellularLocation>
</comment>
<dbReference type="AlphaFoldDB" id="A0AAJ7UE43"/>
<evidence type="ECO:0000256" key="2">
    <source>
        <dbReference type="ARBA" id="ARBA00022989"/>
    </source>
</evidence>
<dbReference type="PANTHER" id="PTHR12911:SF8">
    <property type="entry name" value="KLAROID PROTEIN-RELATED"/>
    <property type="match status" value="1"/>
</dbReference>
<feature type="region of interest" description="Disordered" evidence="7">
    <location>
        <begin position="78"/>
        <end position="107"/>
    </location>
</feature>
<dbReference type="PANTHER" id="PTHR12911">
    <property type="entry name" value="SAD1/UNC-84-LIKE PROTEIN-RELATED"/>
    <property type="match status" value="1"/>
</dbReference>
<feature type="compositionally biased region" description="Gly residues" evidence="7">
    <location>
        <begin position="86"/>
        <end position="98"/>
    </location>
</feature>
<gene>
    <name evidence="11" type="primary">SUN1</name>
</gene>
<feature type="transmembrane region" description="Helical" evidence="8">
    <location>
        <begin position="367"/>
        <end position="390"/>
    </location>
</feature>
<dbReference type="PROSITE" id="PS51469">
    <property type="entry name" value="SUN"/>
    <property type="match status" value="1"/>
</dbReference>
<dbReference type="RefSeq" id="XP_032834685.1">
    <property type="nucleotide sequence ID" value="XM_032978794.1"/>
</dbReference>
<evidence type="ECO:0000256" key="4">
    <source>
        <dbReference type="ARBA" id="ARBA00023136"/>
    </source>
</evidence>
<dbReference type="GO" id="GO:0005637">
    <property type="term" value="C:nuclear inner membrane"/>
    <property type="evidence" value="ECO:0007669"/>
    <property type="project" value="UniProtKB-SubCell"/>
</dbReference>
<evidence type="ECO:0000256" key="8">
    <source>
        <dbReference type="SAM" id="Phobius"/>
    </source>
</evidence>
<evidence type="ECO:0000256" key="3">
    <source>
        <dbReference type="ARBA" id="ARBA00023054"/>
    </source>
</evidence>
<keyword evidence="3 6" id="KW-0175">Coiled coil</keyword>
<dbReference type="Pfam" id="PF07738">
    <property type="entry name" value="Sad1_UNC"/>
    <property type="match status" value="1"/>
</dbReference>
<dbReference type="GO" id="GO:0043495">
    <property type="term" value="F:protein-membrane adaptor activity"/>
    <property type="evidence" value="ECO:0007669"/>
    <property type="project" value="TreeGrafter"/>
</dbReference>
<keyword evidence="1 8" id="KW-0812">Transmembrane</keyword>
<keyword evidence="4 8" id="KW-0472">Membrane</keyword>
<feature type="compositionally biased region" description="Polar residues" evidence="7">
    <location>
        <begin position="148"/>
        <end position="157"/>
    </location>
</feature>
<feature type="domain" description="SUN" evidence="9">
    <location>
        <begin position="623"/>
        <end position="785"/>
    </location>
</feature>
<dbReference type="FunFam" id="2.60.120.260:FF:000009">
    <property type="entry name" value="SUN domain-containing protein 1 isoform X1"/>
    <property type="match status" value="1"/>
</dbReference>
<name>A0AAJ7UE43_PETMA</name>
<dbReference type="InterPro" id="IPR045119">
    <property type="entry name" value="SUN1-5"/>
</dbReference>
<evidence type="ECO:0000256" key="1">
    <source>
        <dbReference type="ARBA" id="ARBA00022692"/>
    </source>
</evidence>
<evidence type="ECO:0000259" key="9">
    <source>
        <dbReference type="PROSITE" id="PS51469"/>
    </source>
</evidence>
<sequence>MQASPAVFTGTGRFRRHEQQPPSSPPDLGGRGEGRDPLDDNLQLDEQATGGRPLPRCNLCEMSRRSSRLATNGYYQEEHSYHEGDGGGSGGSVGGGSGTASPGSVRYRENVARSLEDERVFRARKISHRGSGATPHGARGRAHVDSPLVTTERGNSSRVERGDGLSLTSTLIEESCLPERECSGYLWGLDKEEDQSTITLMMSERTTHVSNESQRSFHHNTSTPAAAAAAAAAATDGHATRLWNKHSGDQRRASPAQHPPEPARLSSWWRAMGWVARPVNVCWTLVVQFSFYCVGAAITPAPGFGAVHGTADSKTTRKASTSANFFRRLVLKCMWVFGVGWYNLIGLLSLFNVFLLTRRIPRAIKMILLLMLLLLAVVGVGYALVVFGYVHLSRSHEHAQAVPSDVKISSGTPTVVNLQSKHHLQQLERQVSSLRAIVEEQERQLAHLRTAAERHEWQGHALEELRSTSEQQQHTIGDLKKLAEGHEHNRLALSVEVLEENVSKLKHEILHGHQQKVEAAVVATLRALASRGDDGSELASFTAWLTARVLSSDHMRTLLRETEQTVVANVSKRWTWPPEGDGALESTGGGVSRQEVYAIVQSALRLYEEDKIGKFDFALESAGGTVISVRCSEAYSQQIALITLFGVPLWYTSQSPRVIIQPDVYPGDCWAFKGSRGYVAIKLSDTIYPSDFTLEHIPRALSPTGDITSAPKDFAVYGLDEEIQQEGYLLGQYMYDKHGDPLQMFHMSNSTVAHPFGIVELRILSNWGNSEYTCIYRFRVHGELATSRG</sequence>
<feature type="region of interest" description="Disordered" evidence="7">
    <location>
        <begin position="1"/>
        <end position="58"/>
    </location>
</feature>
<accession>A0AAJ7UE43</accession>
<evidence type="ECO:0000256" key="6">
    <source>
        <dbReference type="SAM" id="Coils"/>
    </source>
</evidence>
<evidence type="ECO:0000313" key="11">
    <source>
        <dbReference type="RefSeq" id="XP_032834685.1"/>
    </source>
</evidence>
<keyword evidence="2 8" id="KW-1133">Transmembrane helix</keyword>
<protein>
    <submittedName>
        <fullName evidence="11">SUN domain-containing protein 1 isoform X1</fullName>
    </submittedName>
</protein>
<feature type="coiled-coil region" evidence="6">
    <location>
        <begin position="424"/>
        <end position="458"/>
    </location>
</feature>